<feature type="transmembrane region" description="Helical" evidence="1">
    <location>
        <begin position="35"/>
        <end position="53"/>
    </location>
</feature>
<evidence type="ECO:0000313" key="3">
    <source>
        <dbReference type="Proteomes" id="UP000824091"/>
    </source>
</evidence>
<protein>
    <submittedName>
        <fullName evidence="2">Uncharacterized protein</fullName>
    </submittedName>
</protein>
<keyword evidence="1" id="KW-0472">Membrane</keyword>
<name>A0A9D1I3H3_9FIRM</name>
<feature type="transmembrane region" description="Helical" evidence="1">
    <location>
        <begin position="6"/>
        <end position="28"/>
    </location>
</feature>
<reference evidence="2" key="2">
    <citation type="journal article" date="2021" name="PeerJ">
        <title>Extensive microbial diversity within the chicken gut microbiome revealed by metagenomics and culture.</title>
        <authorList>
            <person name="Gilroy R."/>
            <person name="Ravi A."/>
            <person name="Getino M."/>
            <person name="Pursley I."/>
            <person name="Horton D.L."/>
            <person name="Alikhan N.F."/>
            <person name="Baker D."/>
            <person name="Gharbi K."/>
            <person name="Hall N."/>
            <person name="Watson M."/>
            <person name="Adriaenssens E.M."/>
            <person name="Foster-Nyarko E."/>
            <person name="Jarju S."/>
            <person name="Secka A."/>
            <person name="Antonio M."/>
            <person name="Oren A."/>
            <person name="Chaudhuri R.R."/>
            <person name="La Ragione R."/>
            <person name="Hildebrand F."/>
            <person name="Pallen M.J."/>
        </authorList>
    </citation>
    <scope>NUCLEOTIDE SEQUENCE</scope>
    <source>
        <strain evidence="2">11300</strain>
    </source>
</reference>
<dbReference type="EMBL" id="DVMO01000057">
    <property type="protein sequence ID" value="HIU27514.1"/>
    <property type="molecule type" value="Genomic_DNA"/>
</dbReference>
<dbReference type="Proteomes" id="UP000824091">
    <property type="component" value="Unassembled WGS sequence"/>
</dbReference>
<organism evidence="2 3">
    <name type="scientific">Candidatus Fimisoma avicola</name>
    <dbReference type="NCBI Taxonomy" id="2840826"/>
    <lineage>
        <taxon>Bacteria</taxon>
        <taxon>Bacillati</taxon>
        <taxon>Bacillota</taxon>
        <taxon>Clostridia</taxon>
        <taxon>Eubacteriales</taxon>
        <taxon>Candidatus Fimisoma</taxon>
    </lineage>
</organism>
<dbReference type="AlphaFoldDB" id="A0A9D1I3H3"/>
<comment type="caution">
    <text evidence="2">The sequence shown here is derived from an EMBL/GenBank/DDBJ whole genome shotgun (WGS) entry which is preliminary data.</text>
</comment>
<feature type="transmembrane region" description="Helical" evidence="1">
    <location>
        <begin position="59"/>
        <end position="77"/>
    </location>
</feature>
<gene>
    <name evidence="2" type="ORF">IAD16_03890</name>
</gene>
<proteinExistence type="predicted"/>
<reference evidence="2" key="1">
    <citation type="submission" date="2020-10" db="EMBL/GenBank/DDBJ databases">
        <authorList>
            <person name="Gilroy R."/>
        </authorList>
    </citation>
    <scope>NUCLEOTIDE SEQUENCE</scope>
    <source>
        <strain evidence="2">11300</strain>
    </source>
</reference>
<evidence type="ECO:0000256" key="1">
    <source>
        <dbReference type="SAM" id="Phobius"/>
    </source>
</evidence>
<sequence length="111" mass="12492">MESLIILILKCLLLGIIWAALLIPVIFNRGGWLKYLITVLVIALLCFLLRNWAGIINRMTVIALITLVISWITSMAVFDKEAKIKSKVISFACVMSAAAYLISTWVYFDIL</sequence>
<keyword evidence="1" id="KW-1133">Transmembrane helix</keyword>
<feature type="transmembrane region" description="Helical" evidence="1">
    <location>
        <begin position="89"/>
        <end position="108"/>
    </location>
</feature>
<accession>A0A9D1I3H3</accession>
<keyword evidence="1" id="KW-0812">Transmembrane</keyword>
<evidence type="ECO:0000313" key="2">
    <source>
        <dbReference type="EMBL" id="HIU27514.1"/>
    </source>
</evidence>